<evidence type="ECO:0000256" key="1">
    <source>
        <dbReference type="SAM" id="Phobius"/>
    </source>
</evidence>
<evidence type="ECO:0000313" key="3">
    <source>
        <dbReference type="Proteomes" id="UP000245765"/>
    </source>
</evidence>
<accession>A0A317FGK2</accession>
<sequence length="168" mass="19761">MTAASSAVPSDLPPDLAWRWHKQQLKQARREARQARWAPWGGHPLRGWRLPAMILGFILWWPLGLALLAFFFLWRPAMACNAAPWAAPWMTPWKDRMRERVREHVPGFGSTGNVAFDEYRQNVLARLDEERRQLDAQAAEFSDFVKQLRRAKDQEEFERFMASRERKS</sequence>
<dbReference type="EMBL" id="QGNA01000001">
    <property type="protein sequence ID" value="PWS38200.1"/>
    <property type="molecule type" value="Genomic_DNA"/>
</dbReference>
<dbReference type="AlphaFoldDB" id="A0A317FGK2"/>
<dbReference type="InterPro" id="IPR021273">
    <property type="entry name" value="DUF2852"/>
</dbReference>
<proteinExistence type="predicted"/>
<reference evidence="3" key="1">
    <citation type="submission" date="2018-05" db="EMBL/GenBank/DDBJ databases">
        <authorList>
            <person name="Du Z."/>
            <person name="Wang X."/>
        </authorList>
    </citation>
    <scope>NUCLEOTIDE SEQUENCE [LARGE SCALE GENOMIC DNA]</scope>
    <source>
        <strain evidence="3">CQN31</strain>
    </source>
</reference>
<protein>
    <recommendedName>
        <fullName evidence="4">DUF2852 domain-containing protein</fullName>
    </recommendedName>
</protein>
<evidence type="ECO:0008006" key="4">
    <source>
        <dbReference type="Google" id="ProtNLM"/>
    </source>
</evidence>
<organism evidence="2 3">
    <name type="scientific">Falsiroseomonas bella</name>
    <dbReference type="NCBI Taxonomy" id="2184016"/>
    <lineage>
        <taxon>Bacteria</taxon>
        <taxon>Pseudomonadati</taxon>
        <taxon>Pseudomonadota</taxon>
        <taxon>Alphaproteobacteria</taxon>
        <taxon>Acetobacterales</taxon>
        <taxon>Roseomonadaceae</taxon>
        <taxon>Falsiroseomonas</taxon>
    </lineage>
</organism>
<keyword evidence="1" id="KW-0812">Transmembrane</keyword>
<name>A0A317FGK2_9PROT</name>
<dbReference type="Proteomes" id="UP000245765">
    <property type="component" value="Unassembled WGS sequence"/>
</dbReference>
<keyword evidence="3" id="KW-1185">Reference proteome</keyword>
<dbReference type="OrthoDB" id="9806878at2"/>
<feature type="transmembrane region" description="Helical" evidence="1">
    <location>
        <begin position="52"/>
        <end position="74"/>
    </location>
</feature>
<comment type="caution">
    <text evidence="2">The sequence shown here is derived from an EMBL/GenBank/DDBJ whole genome shotgun (WGS) entry which is preliminary data.</text>
</comment>
<keyword evidence="1" id="KW-1133">Transmembrane helix</keyword>
<dbReference type="Pfam" id="PF11014">
    <property type="entry name" value="DUF2852"/>
    <property type="match status" value="1"/>
</dbReference>
<keyword evidence="1" id="KW-0472">Membrane</keyword>
<dbReference type="RefSeq" id="WP_109868821.1">
    <property type="nucleotide sequence ID" value="NZ_QGNA01000001.1"/>
</dbReference>
<evidence type="ECO:0000313" key="2">
    <source>
        <dbReference type="EMBL" id="PWS38200.1"/>
    </source>
</evidence>
<gene>
    <name evidence="2" type="ORF">DFH01_02560</name>
</gene>